<reference evidence="2" key="1">
    <citation type="submission" date="2018-05" db="EMBL/GenBank/DDBJ databases">
        <authorList>
            <person name="Lanie J.A."/>
            <person name="Ng W.-L."/>
            <person name="Kazmierczak K.M."/>
            <person name="Andrzejewski T.M."/>
            <person name="Davidsen T.M."/>
            <person name="Wayne K.J."/>
            <person name="Tettelin H."/>
            <person name="Glass J.I."/>
            <person name="Rusch D."/>
            <person name="Podicherti R."/>
            <person name="Tsui H.-C.T."/>
            <person name="Winkler M.E."/>
        </authorList>
    </citation>
    <scope>NUCLEOTIDE SEQUENCE</scope>
</reference>
<dbReference type="EMBL" id="UINC01150338">
    <property type="protein sequence ID" value="SVD43325.1"/>
    <property type="molecule type" value="Genomic_DNA"/>
</dbReference>
<feature type="non-terminal residue" evidence="2">
    <location>
        <position position="1"/>
    </location>
</feature>
<protein>
    <recommendedName>
        <fullName evidence="1">Glycoside hydrolase 123 catalytic domain-containing protein</fullName>
    </recommendedName>
</protein>
<dbReference type="InterPro" id="IPR025150">
    <property type="entry name" value="GH123_cat"/>
</dbReference>
<dbReference type="Pfam" id="PF13320">
    <property type="entry name" value="GH123_cat"/>
    <property type="match status" value="1"/>
</dbReference>
<gene>
    <name evidence="2" type="ORF">METZ01_LOCUS396179</name>
</gene>
<feature type="domain" description="Glycoside hydrolase 123 catalytic" evidence="1">
    <location>
        <begin position="113"/>
        <end position="286"/>
    </location>
</feature>
<dbReference type="AlphaFoldDB" id="A0A382VBB9"/>
<name>A0A382VBB9_9ZZZZ</name>
<evidence type="ECO:0000313" key="2">
    <source>
        <dbReference type="EMBL" id="SVD43325.1"/>
    </source>
</evidence>
<proteinExistence type="predicted"/>
<feature type="non-terminal residue" evidence="2">
    <location>
        <position position="287"/>
    </location>
</feature>
<organism evidence="2">
    <name type="scientific">marine metagenome</name>
    <dbReference type="NCBI Taxonomy" id="408172"/>
    <lineage>
        <taxon>unclassified sequences</taxon>
        <taxon>metagenomes</taxon>
        <taxon>ecological metagenomes</taxon>
    </lineage>
</organism>
<evidence type="ECO:0000259" key="1">
    <source>
        <dbReference type="Pfam" id="PF13320"/>
    </source>
</evidence>
<sequence length="287" mass="33287">PTGWYIRLRRVGYVPVRHHNTPIESDTADVEGVGQIPGDVPDPLFDENEIFLPEGETHAFWITVRPGADAAPGLHTITLSLRPENGSTVDHTVDVILHNVALQPRESFAITHWFYNDALMDYYRTDGFDASFWRVLPAYIRNVVNHGQDTLYVPVFTPPLDGVKRPSQLLHVTRTGDQHYRFDWRDVERYIRTALECGIRNFEWCHLFTQWGVRHALRIYEGQGKDEALLWDPDTGATSDTYRTFLSQFLPELQRFLSEHHLQNRSFFHVSDEPHGAEHLANYRRAR</sequence>
<accession>A0A382VBB9</accession>